<keyword evidence="9" id="KW-1133">Transmembrane helix</keyword>
<dbReference type="Gene3D" id="1.10.287.130">
    <property type="match status" value="1"/>
</dbReference>
<name>A0ABS4JXX4_9CLOT</name>
<dbReference type="SMART" id="SM00388">
    <property type="entry name" value="HisKA"/>
    <property type="match status" value="1"/>
</dbReference>
<evidence type="ECO:0000259" key="11">
    <source>
        <dbReference type="PROSITE" id="PS50885"/>
    </source>
</evidence>
<evidence type="ECO:0000256" key="9">
    <source>
        <dbReference type="SAM" id="Phobius"/>
    </source>
</evidence>
<dbReference type="EC" id="2.7.13.3" evidence="3"/>
<evidence type="ECO:0000256" key="7">
    <source>
        <dbReference type="ARBA" id="ARBA00023012"/>
    </source>
</evidence>
<keyword evidence="4" id="KW-0597">Phosphoprotein</keyword>
<dbReference type="CDD" id="cd06225">
    <property type="entry name" value="HAMP"/>
    <property type="match status" value="1"/>
</dbReference>
<dbReference type="PANTHER" id="PTHR45453:SF1">
    <property type="entry name" value="PHOSPHATE REGULON SENSOR PROTEIN PHOR"/>
    <property type="match status" value="1"/>
</dbReference>
<keyword evidence="7" id="KW-0902">Two-component regulatory system</keyword>
<dbReference type="Pfam" id="PF02518">
    <property type="entry name" value="HATPase_c"/>
    <property type="match status" value="1"/>
</dbReference>
<dbReference type="SUPFAM" id="SSF55874">
    <property type="entry name" value="ATPase domain of HSP90 chaperone/DNA topoisomerase II/histidine kinase"/>
    <property type="match status" value="1"/>
</dbReference>
<keyword evidence="13" id="KW-1185">Reference proteome</keyword>
<dbReference type="InterPro" id="IPR003660">
    <property type="entry name" value="HAMP_dom"/>
</dbReference>
<dbReference type="Pfam" id="PF00512">
    <property type="entry name" value="HisKA"/>
    <property type="match status" value="1"/>
</dbReference>
<dbReference type="Gene3D" id="3.30.565.10">
    <property type="entry name" value="Histidine kinase-like ATPase, C-terminal domain"/>
    <property type="match status" value="1"/>
</dbReference>
<comment type="caution">
    <text evidence="12">The sequence shown here is derived from an EMBL/GenBank/DDBJ whole genome shotgun (WGS) entry which is preliminary data.</text>
</comment>
<dbReference type="EMBL" id="JAGGLL010000001">
    <property type="protein sequence ID" value="MBP2020379.1"/>
    <property type="molecule type" value="Genomic_DNA"/>
</dbReference>
<feature type="domain" description="HAMP" evidence="11">
    <location>
        <begin position="184"/>
        <end position="236"/>
    </location>
</feature>
<dbReference type="InterPro" id="IPR003661">
    <property type="entry name" value="HisK_dim/P_dom"/>
</dbReference>
<evidence type="ECO:0000313" key="13">
    <source>
        <dbReference type="Proteomes" id="UP001519308"/>
    </source>
</evidence>
<evidence type="ECO:0000256" key="6">
    <source>
        <dbReference type="ARBA" id="ARBA00022777"/>
    </source>
</evidence>
<evidence type="ECO:0000256" key="8">
    <source>
        <dbReference type="ARBA" id="ARBA00023136"/>
    </source>
</evidence>
<dbReference type="CDD" id="cd00082">
    <property type="entry name" value="HisKA"/>
    <property type="match status" value="1"/>
</dbReference>
<evidence type="ECO:0000313" key="12">
    <source>
        <dbReference type="EMBL" id="MBP2020379.1"/>
    </source>
</evidence>
<dbReference type="InterPro" id="IPR050351">
    <property type="entry name" value="BphY/WalK/GraS-like"/>
</dbReference>
<dbReference type="InterPro" id="IPR036097">
    <property type="entry name" value="HisK_dim/P_sf"/>
</dbReference>
<feature type="transmembrane region" description="Helical" evidence="9">
    <location>
        <begin position="161"/>
        <end position="180"/>
    </location>
</feature>
<feature type="transmembrane region" description="Helical" evidence="9">
    <location>
        <begin position="12"/>
        <end position="36"/>
    </location>
</feature>
<evidence type="ECO:0000256" key="3">
    <source>
        <dbReference type="ARBA" id="ARBA00012438"/>
    </source>
</evidence>
<keyword evidence="8 9" id="KW-0472">Membrane</keyword>
<sequence>MKNKLKVSMKKKLMLYILGALIFIFLFITLLFYAIFSYQNETNAKTSLRVYNNMLKTMWDKESSQQESIAEILQDADVRVTLIDKNGAVFLDTNFSTEELDNHNDREEVVRARQKGEGYSIRYSKDTDSNTIYYATALQDGTIIRTSKAIRDVHSLDEAYLAYYLIAIMCILSISVWLSLKLSYIIVKPIRDLDFITSMIAKGELNRRVNVNSDDELGQLGRNFNHMADKLQNTLNEVTDKQNRLAAILQSMDSGVIAIDNMNRIIMINNYAKNIFEIEEDIVGKNIGEISKEFSMISIFLEGHEGFREIRITKPKFRELRVRTADIINRNQHIGAVAVLHDVTEVKKLENMRTEFVANVSHELKTPLTSIKGFAETLKYVDDAETKDKFLNIINDEAERLTRLISDILLLSDIEQQREIKRDRVNVNKAVQDVYNLIKNTADQKNILLSVEGEKVSDLIGDGDRFKQMLINLVDNGVKYCEPGDKVTISTTSDTKFCTIVIEDTGNGIPQDHIPRLFERFYRVDKARSRAKGGTGLGLAIVKHIVLSFKGNITVESKVGIGTKFIIKIPYR</sequence>
<dbReference type="Gene3D" id="6.10.340.10">
    <property type="match status" value="1"/>
</dbReference>
<dbReference type="Gene3D" id="3.30.450.20">
    <property type="entry name" value="PAS domain"/>
    <property type="match status" value="1"/>
</dbReference>
<dbReference type="Pfam" id="PF13188">
    <property type="entry name" value="PAS_8"/>
    <property type="match status" value="1"/>
</dbReference>
<organism evidence="12 13">
    <name type="scientific">Clostridium punense</name>
    <dbReference type="NCBI Taxonomy" id="1054297"/>
    <lineage>
        <taxon>Bacteria</taxon>
        <taxon>Bacillati</taxon>
        <taxon>Bacillota</taxon>
        <taxon>Clostridia</taxon>
        <taxon>Eubacteriales</taxon>
        <taxon>Clostridiaceae</taxon>
        <taxon>Clostridium</taxon>
    </lineage>
</organism>
<comment type="subcellular location">
    <subcellularLocation>
        <location evidence="2">Membrane</location>
    </subcellularLocation>
</comment>
<dbReference type="SUPFAM" id="SSF55785">
    <property type="entry name" value="PYP-like sensor domain (PAS domain)"/>
    <property type="match status" value="1"/>
</dbReference>
<dbReference type="InterPro" id="IPR035965">
    <property type="entry name" value="PAS-like_dom_sf"/>
</dbReference>
<evidence type="ECO:0000256" key="1">
    <source>
        <dbReference type="ARBA" id="ARBA00000085"/>
    </source>
</evidence>
<dbReference type="InterPro" id="IPR003594">
    <property type="entry name" value="HATPase_dom"/>
</dbReference>
<evidence type="ECO:0000256" key="5">
    <source>
        <dbReference type="ARBA" id="ARBA00022679"/>
    </source>
</evidence>
<dbReference type="GO" id="GO:0004673">
    <property type="term" value="F:protein histidine kinase activity"/>
    <property type="evidence" value="ECO:0007669"/>
    <property type="project" value="UniProtKB-EC"/>
</dbReference>
<keyword evidence="9" id="KW-0812">Transmembrane</keyword>
<dbReference type="InterPro" id="IPR005467">
    <property type="entry name" value="His_kinase_dom"/>
</dbReference>
<dbReference type="PRINTS" id="PR00344">
    <property type="entry name" value="BCTRLSENSOR"/>
</dbReference>
<keyword evidence="6 12" id="KW-0418">Kinase</keyword>
<dbReference type="Pfam" id="PF00672">
    <property type="entry name" value="HAMP"/>
    <property type="match status" value="1"/>
</dbReference>
<dbReference type="SUPFAM" id="SSF47384">
    <property type="entry name" value="Homodimeric domain of signal transducing histidine kinase"/>
    <property type="match status" value="1"/>
</dbReference>
<protein>
    <recommendedName>
        <fullName evidence="3">histidine kinase</fullName>
        <ecNumber evidence="3">2.7.13.3</ecNumber>
    </recommendedName>
</protein>
<dbReference type="PROSITE" id="PS50109">
    <property type="entry name" value="HIS_KIN"/>
    <property type="match status" value="1"/>
</dbReference>
<dbReference type="Proteomes" id="UP001519308">
    <property type="component" value="Unassembled WGS sequence"/>
</dbReference>
<dbReference type="PROSITE" id="PS50885">
    <property type="entry name" value="HAMP"/>
    <property type="match status" value="1"/>
</dbReference>
<proteinExistence type="predicted"/>
<dbReference type="SUPFAM" id="SSF158472">
    <property type="entry name" value="HAMP domain-like"/>
    <property type="match status" value="1"/>
</dbReference>
<comment type="catalytic activity">
    <reaction evidence="1">
        <text>ATP + protein L-histidine = ADP + protein N-phospho-L-histidine.</text>
        <dbReference type="EC" id="2.7.13.3"/>
    </reaction>
</comment>
<evidence type="ECO:0000256" key="2">
    <source>
        <dbReference type="ARBA" id="ARBA00004370"/>
    </source>
</evidence>
<feature type="domain" description="Histidine kinase" evidence="10">
    <location>
        <begin position="359"/>
        <end position="572"/>
    </location>
</feature>
<keyword evidence="5 12" id="KW-0808">Transferase</keyword>
<dbReference type="SMART" id="SM00304">
    <property type="entry name" value="HAMP"/>
    <property type="match status" value="1"/>
</dbReference>
<reference evidence="12 13" key="1">
    <citation type="submission" date="2021-03" db="EMBL/GenBank/DDBJ databases">
        <title>Genomic Encyclopedia of Type Strains, Phase IV (KMG-IV): sequencing the most valuable type-strain genomes for metagenomic binning, comparative biology and taxonomic classification.</title>
        <authorList>
            <person name="Goeker M."/>
        </authorList>
    </citation>
    <scope>NUCLEOTIDE SEQUENCE [LARGE SCALE GENOMIC DNA]</scope>
    <source>
        <strain evidence="12 13">DSM 28650</strain>
    </source>
</reference>
<dbReference type="SMART" id="SM00387">
    <property type="entry name" value="HATPase_c"/>
    <property type="match status" value="1"/>
</dbReference>
<evidence type="ECO:0000259" key="10">
    <source>
        <dbReference type="PROSITE" id="PS50109"/>
    </source>
</evidence>
<dbReference type="InterPro" id="IPR000014">
    <property type="entry name" value="PAS"/>
</dbReference>
<accession>A0ABS4JXX4</accession>
<gene>
    <name evidence="12" type="ORF">J2Z44_000160</name>
</gene>
<dbReference type="InterPro" id="IPR036890">
    <property type="entry name" value="HATPase_C_sf"/>
</dbReference>
<dbReference type="InterPro" id="IPR004358">
    <property type="entry name" value="Sig_transdc_His_kin-like_C"/>
</dbReference>
<dbReference type="CDD" id="cd00075">
    <property type="entry name" value="HATPase"/>
    <property type="match status" value="1"/>
</dbReference>
<dbReference type="NCBIfam" id="NF046044">
    <property type="entry name" value="PnpS"/>
    <property type="match status" value="1"/>
</dbReference>
<evidence type="ECO:0000256" key="4">
    <source>
        <dbReference type="ARBA" id="ARBA00022553"/>
    </source>
</evidence>
<dbReference type="PANTHER" id="PTHR45453">
    <property type="entry name" value="PHOSPHATE REGULON SENSOR PROTEIN PHOR"/>
    <property type="match status" value="1"/>
</dbReference>